<feature type="region of interest" description="Disordered" evidence="1">
    <location>
        <begin position="338"/>
        <end position="360"/>
    </location>
</feature>
<reference evidence="3" key="1">
    <citation type="journal article" date="2011" name="Nat. Commun.">
        <title>Effector diversification within compartments of the Leptosphaeria maculans genome affected by Repeat-Induced Point mutations.</title>
        <authorList>
            <person name="Rouxel T."/>
            <person name="Grandaubert J."/>
            <person name="Hane J.K."/>
            <person name="Hoede C."/>
            <person name="van de Wouw A.P."/>
            <person name="Couloux A."/>
            <person name="Dominguez V."/>
            <person name="Anthouard V."/>
            <person name="Bally P."/>
            <person name="Bourras S."/>
            <person name="Cozijnsen A.J."/>
            <person name="Ciuffetti L.M."/>
            <person name="Degrave A."/>
            <person name="Dilmaghani A."/>
            <person name="Duret L."/>
            <person name="Fudal I."/>
            <person name="Goodwin S.B."/>
            <person name="Gout L."/>
            <person name="Glaser N."/>
            <person name="Linglin J."/>
            <person name="Kema G.H.J."/>
            <person name="Lapalu N."/>
            <person name="Lawrence C.B."/>
            <person name="May K."/>
            <person name="Meyer M."/>
            <person name="Ollivier B."/>
            <person name="Poulain J."/>
            <person name="Schoch C.L."/>
            <person name="Simon A."/>
            <person name="Spatafora J.W."/>
            <person name="Stachowiak A."/>
            <person name="Turgeon B.G."/>
            <person name="Tyler B.M."/>
            <person name="Vincent D."/>
            <person name="Weissenbach J."/>
            <person name="Amselem J."/>
            <person name="Quesneville H."/>
            <person name="Oliver R.P."/>
            <person name="Wincker P."/>
            <person name="Balesdent M.-H."/>
            <person name="Howlett B.J."/>
        </authorList>
    </citation>
    <scope>NUCLEOTIDE SEQUENCE [LARGE SCALE GENOMIC DNA]</scope>
    <source>
        <strain evidence="3">JN3 / isolate v23.1.3 / race Av1-4-5-6-7-8</strain>
    </source>
</reference>
<dbReference type="OrthoDB" id="5431248at2759"/>
<feature type="compositionally biased region" description="Low complexity" evidence="1">
    <location>
        <begin position="265"/>
        <end position="280"/>
    </location>
</feature>
<dbReference type="AlphaFoldDB" id="E5R4M9"/>
<dbReference type="GeneID" id="13284596"/>
<gene>
    <name evidence="2" type="ORF">LEMA_P048580.1</name>
</gene>
<feature type="region of interest" description="Disordered" evidence="1">
    <location>
        <begin position="241"/>
        <end position="295"/>
    </location>
</feature>
<dbReference type="eggNOG" id="ENOG502SW6C">
    <property type="taxonomic scope" value="Eukaryota"/>
</dbReference>
<feature type="compositionally biased region" description="Low complexity" evidence="1">
    <location>
        <begin position="117"/>
        <end position="141"/>
    </location>
</feature>
<dbReference type="HOGENOM" id="CLU_765016_0_0_1"/>
<evidence type="ECO:0000256" key="1">
    <source>
        <dbReference type="SAM" id="MobiDB-lite"/>
    </source>
</evidence>
<proteinExistence type="predicted"/>
<evidence type="ECO:0000313" key="3">
    <source>
        <dbReference type="Proteomes" id="UP000002668"/>
    </source>
</evidence>
<dbReference type="InParanoid" id="E5R4M9"/>
<evidence type="ECO:0000313" key="2">
    <source>
        <dbReference type="EMBL" id="CBX92152.1"/>
    </source>
</evidence>
<accession>E5R4M9</accession>
<dbReference type="Proteomes" id="UP000002668">
    <property type="component" value="Genome"/>
</dbReference>
<sequence length="418" mass="45576">MPCLANVLTPASPCPASLSPRVRLPKVEMLADLVPTVRAFHPSARESVNHTNMDDHIIHPVFAPPSPRSPRTACEALQSPVHHGFPRLDVDDSDDSDAQGTDDAIPPRRAVAHGRSHSLSSQQSTRPSSYEEPAASSSPAERCPVESLDTVTPSHGFSFPFNTLAPSSEPAPPNHERRRSRGLNSYRINKKTPLHLHRQPSLDTIASVTTTASSHYHDPPEAEAPCPDLFTLQHGDQQEIPATTPTLTDTTFRISSTKTPPLNPLSPQSSSASSRQSPAPAGTPLESTNQFHQPPQSLFRKMLPRRKEESPRLPARLVIAREVTINHTSDPAELTFHHANPTTSTPQHPPPVSGSISVERSTSQSSWEWSASAFDTRTLTEAELSRCKKKGINPALYAEMRAAKRGKWSSPIAGNSFF</sequence>
<organism evidence="3">
    <name type="scientific">Leptosphaeria maculans (strain JN3 / isolate v23.1.3 / race Av1-4-5-6-7-8)</name>
    <name type="common">Blackleg fungus</name>
    <name type="synonym">Phoma lingam</name>
    <dbReference type="NCBI Taxonomy" id="985895"/>
    <lineage>
        <taxon>Eukaryota</taxon>
        <taxon>Fungi</taxon>
        <taxon>Dikarya</taxon>
        <taxon>Ascomycota</taxon>
        <taxon>Pezizomycotina</taxon>
        <taxon>Dothideomycetes</taxon>
        <taxon>Pleosporomycetidae</taxon>
        <taxon>Pleosporales</taxon>
        <taxon>Pleosporineae</taxon>
        <taxon>Leptosphaeriaceae</taxon>
        <taxon>Plenodomus</taxon>
        <taxon>Plenodomus lingam/Leptosphaeria maculans species complex</taxon>
    </lineage>
</organism>
<keyword evidence="3" id="KW-1185">Reference proteome</keyword>
<protein>
    <submittedName>
        <fullName evidence="2">Predicted protein</fullName>
    </submittedName>
</protein>
<feature type="region of interest" description="Disordered" evidence="1">
    <location>
        <begin position="83"/>
        <end position="195"/>
    </location>
</feature>
<dbReference type="VEuPathDB" id="FungiDB:LEMA_P048580.1"/>
<dbReference type="EMBL" id="FP929083">
    <property type="protein sequence ID" value="CBX92152.1"/>
    <property type="molecule type" value="Genomic_DNA"/>
</dbReference>
<feature type="compositionally biased region" description="Polar residues" evidence="1">
    <location>
        <begin position="149"/>
        <end position="166"/>
    </location>
</feature>
<name>E5R4M9_LEPMJ</name>
<feature type="compositionally biased region" description="Polar residues" evidence="1">
    <location>
        <begin position="285"/>
        <end position="295"/>
    </location>
</feature>